<comment type="caution">
    <text evidence="3">The sequence shown here is derived from an EMBL/GenBank/DDBJ whole genome shotgun (WGS) entry which is preliminary data.</text>
</comment>
<dbReference type="Pfam" id="PF22352">
    <property type="entry name" value="K319L-like_PKD"/>
    <property type="match status" value="1"/>
</dbReference>
<dbReference type="InterPro" id="IPR029865">
    <property type="entry name" value="KIAA0319-like"/>
</dbReference>
<dbReference type="RefSeq" id="WP_237873539.1">
    <property type="nucleotide sequence ID" value="NZ_JAKLTR010000009.1"/>
</dbReference>
<feature type="chain" id="PRO_5046702578" evidence="1">
    <location>
        <begin position="20"/>
        <end position="661"/>
    </location>
</feature>
<dbReference type="PANTHER" id="PTHR46182">
    <property type="entry name" value="FI19480P1"/>
    <property type="match status" value="1"/>
</dbReference>
<dbReference type="Pfam" id="PF18962">
    <property type="entry name" value="Por_Secre_tail"/>
    <property type="match status" value="1"/>
</dbReference>
<dbReference type="PANTHER" id="PTHR46182:SF2">
    <property type="entry name" value="FI19480P1"/>
    <property type="match status" value="1"/>
</dbReference>
<evidence type="ECO:0000256" key="1">
    <source>
        <dbReference type="SAM" id="SignalP"/>
    </source>
</evidence>
<evidence type="ECO:0000313" key="3">
    <source>
        <dbReference type="EMBL" id="MCG2615605.1"/>
    </source>
</evidence>
<feature type="signal peptide" evidence="1">
    <location>
        <begin position="1"/>
        <end position="19"/>
    </location>
</feature>
<dbReference type="NCBIfam" id="TIGR04183">
    <property type="entry name" value="Por_Secre_tail"/>
    <property type="match status" value="1"/>
</dbReference>
<keyword evidence="4" id="KW-1185">Reference proteome</keyword>
<dbReference type="InterPro" id="IPR026444">
    <property type="entry name" value="Secre_tail"/>
</dbReference>
<feature type="domain" description="PKD/Chitinase" evidence="2">
    <location>
        <begin position="296"/>
        <end position="383"/>
    </location>
</feature>
<evidence type="ECO:0000259" key="2">
    <source>
        <dbReference type="SMART" id="SM00089"/>
    </source>
</evidence>
<name>A0ABS9KTF1_9BACT</name>
<organism evidence="3 4">
    <name type="scientific">Terrimonas ginsenosidimutans</name>
    <dbReference type="NCBI Taxonomy" id="2908004"/>
    <lineage>
        <taxon>Bacteria</taxon>
        <taxon>Pseudomonadati</taxon>
        <taxon>Bacteroidota</taxon>
        <taxon>Chitinophagia</taxon>
        <taxon>Chitinophagales</taxon>
        <taxon>Chitinophagaceae</taxon>
        <taxon>Terrimonas</taxon>
    </lineage>
</organism>
<reference evidence="3" key="1">
    <citation type="submission" date="2022-01" db="EMBL/GenBank/DDBJ databases">
        <authorList>
            <person name="Jo J.-H."/>
            <person name="Im W.-T."/>
        </authorList>
    </citation>
    <scope>NUCLEOTIDE SEQUENCE</scope>
    <source>
        <strain evidence="3">NA20</strain>
    </source>
</reference>
<accession>A0ABS9KTF1</accession>
<proteinExistence type="predicted"/>
<dbReference type="InterPro" id="IPR022409">
    <property type="entry name" value="PKD/Chitinase_dom"/>
</dbReference>
<sequence>MKRKLLFVLSLFLGLYLHAQRVTFNDTIAGVVVRITHDPSADSAQAIFFMPGQGEVGMDPANLTVYGPHYWLQNGWDGSVALGNGTHYPILITMLQPFNNTRPWVLKPAIDSILANFKIKRNSLHIMALSQGVWTLGQLATYKPAANDYSYLSLFRSFVDIQGQNPTDTYHSSLPFPDKFGDWVARYNTKFLGFEQINDTRNTRRIVDTMNNRVAGSAFFLWTTFGSGGHSNFNDFMDPAQNNWTLSNPNVNWRKPLASPTGYLSTPIAGGQNVYQWMLRQGDTLIGACGSNIAPLANAGLNDTITLPLDSLQLSGSGTDSDGSIVSYQWTKISGGTATIARPDSAITKLNGLQAGDYAFELTVTDNCSATAKDTVFITVLPPVSNAPKFINVNIYVTNPYSHGEWNDWTFSNGSDKVSGLFNYSDTTASTVYATLSYSNGINDNYSGYGAGATMAPADVLRYTSYSSANRTLTLSGLSSSKEYSIELYASRRTDGNPTIFTIGGLSDTVNTYYNTTHAAAFTGLTADGSGNIVVSIGKINSFTYLNGFRIVETVSSARGQRVPAVVKPNISRNAEDGGLNLSVYPNPAGQELFFELNTTYKGSFSVSVVDLAGKTAKQFSLAKEAGRLRRSVDLRGLPGGSYMLVIQEGGKKYVKQFIKQ</sequence>
<keyword evidence="1" id="KW-0732">Signal</keyword>
<gene>
    <name evidence="3" type="ORF">LZZ85_14990</name>
</gene>
<dbReference type="Gene3D" id="2.60.40.10">
    <property type="entry name" value="Immunoglobulins"/>
    <property type="match status" value="1"/>
</dbReference>
<dbReference type="SMART" id="SM00089">
    <property type="entry name" value="PKD"/>
    <property type="match status" value="1"/>
</dbReference>
<dbReference type="SUPFAM" id="SSF49299">
    <property type="entry name" value="PKD domain"/>
    <property type="match status" value="1"/>
</dbReference>
<evidence type="ECO:0000313" key="4">
    <source>
        <dbReference type="Proteomes" id="UP001165367"/>
    </source>
</evidence>
<dbReference type="InterPro" id="IPR035986">
    <property type="entry name" value="PKD_dom_sf"/>
</dbReference>
<dbReference type="Proteomes" id="UP001165367">
    <property type="component" value="Unassembled WGS sequence"/>
</dbReference>
<dbReference type="InterPro" id="IPR013783">
    <property type="entry name" value="Ig-like_fold"/>
</dbReference>
<dbReference type="EMBL" id="JAKLTR010000009">
    <property type="protein sequence ID" value="MCG2615605.1"/>
    <property type="molecule type" value="Genomic_DNA"/>
</dbReference>
<protein>
    <submittedName>
        <fullName evidence="3">T9SS type A sorting domain-containing protein</fullName>
    </submittedName>
</protein>